<dbReference type="InterPro" id="IPR036291">
    <property type="entry name" value="NAD(P)-bd_dom_sf"/>
</dbReference>
<dbReference type="Proteomes" id="UP000192247">
    <property type="component" value="Unassembled WGS sequence"/>
</dbReference>
<comment type="caution">
    <text evidence="1">The sequence shown here is derived from an EMBL/GenBank/DDBJ whole genome shotgun (WGS) entry which is preliminary data.</text>
</comment>
<evidence type="ECO:0000313" key="1">
    <source>
        <dbReference type="EMBL" id="OQR75228.1"/>
    </source>
</evidence>
<sequence>DIIDTKLALARSLGADATLNVKDRPIETIAKDVREALGGDPHTTLECTGTESCIKLAIKA</sequence>
<feature type="non-terminal residue" evidence="1">
    <location>
        <position position="1"/>
    </location>
</feature>
<gene>
    <name evidence="1" type="ORF">BIW11_08558</name>
</gene>
<accession>A0A1V9XPF6</accession>
<dbReference type="EMBL" id="MNPL01006660">
    <property type="protein sequence ID" value="OQR75228.1"/>
    <property type="molecule type" value="Genomic_DNA"/>
</dbReference>
<reference evidence="1 2" key="1">
    <citation type="journal article" date="2017" name="Gigascience">
        <title>Draft genome of the honey bee ectoparasitic mite, Tropilaelaps mercedesae, is shaped by the parasitic life history.</title>
        <authorList>
            <person name="Dong X."/>
            <person name="Armstrong S.D."/>
            <person name="Xia D."/>
            <person name="Makepeace B.L."/>
            <person name="Darby A.C."/>
            <person name="Kadowaki T."/>
        </authorList>
    </citation>
    <scope>NUCLEOTIDE SEQUENCE [LARGE SCALE GENOMIC DNA]</scope>
    <source>
        <strain evidence="1">Wuxi-XJTLU</strain>
    </source>
</reference>
<dbReference type="STRING" id="418985.A0A1V9XPF6"/>
<proteinExistence type="predicted"/>
<dbReference type="SUPFAM" id="SSF51735">
    <property type="entry name" value="NAD(P)-binding Rossmann-fold domains"/>
    <property type="match status" value="1"/>
</dbReference>
<dbReference type="OrthoDB" id="1879366at2759"/>
<organism evidence="1 2">
    <name type="scientific">Tropilaelaps mercedesae</name>
    <dbReference type="NCBI Taxonomy" id="418985"/>
    <lineage>
        <taxon>Eukaryota</taxon>
        <taxon>Metazoa</taxon>
        <taxon>Ecdysozoa</taxon>
        <taxon>Arthropoda</taxon>
        <taxon>Chelicerata</taxon>
        <taxon>Arachnida</taxon>
        <taxon>Acari</taxon>
        <taxon>Parasitiformes</taxon>
        <taxon>Mesostigmata</taxon>
        <taxon>Gamasina</taxon>
        <taxon>Dermanyssoidea</taxon>
        <taxon>Laelapidae</taxon>
        <taxon>Tropilaelaps</taxon>
    </lineage>
</organism>
<dbReference type="AlphaFoldDB" id="A0A1V9XPF6"/>
<dbReference type="Gene3D" id="3.40.50.720">
    <property type="entry name" value="NAD(P)-binding Rossmann-like Domain"/>
    <property type="match status" value="1"/>
</dbReference>
<keyword evidence="2" id="KW-1185">Reference proteome</keyword>
<evidence type="ECO:0000313" key="2">
    <source>
        <dbReference type="Proteomes" id="UP000192247"/>
    </source>
</evidence>
<protein>
    <submittedName>
        <fullName evidence="1">Sorbitol dehydrogenase-like</fullName>
    </submittedName>
</protein>
<dbReference type="InParanoid" id="A0A1V9XPF6"/>
<name>A0A1V9XPF6_9ACAR</name>